<name>A0ABM9HFI3_9BACT</name>
<protein>
    <recommendedName>
        <fullName evidence="2">Inner membrane protein YgaP-like transmembrane domain-containing protein</fullName>
    </recommendedName>
</protein>
<dbReference type="Proteomes" id="UP001157733">
    <property type="component" value="Chromosome"/>
</dbReference>
<dbReference type="InterPro" id="IPR021309">
    <property type="entry name" value="YgaP-like_TM"/>
</dbReference>
<evidence type="ECO:0000313" key="4">
    <source>
        <dbReference type="Proteomes" id="UP001157733"/>
    </source>
</evidence>
<proteinExistence type="predicted"/>
<dbReference type="EMBL" id="OX336137">
    <property type="protein sequence ID" value="CAI2718764.1"/>
    <property type="molecule type" value="Genomic_DNA"/>
</dbReference>
<dbReference type="Gene3D" id="6.10.140.1340">
    <property type="match status" value="1"/>
</dbReference>
<reference evidence="3 4" key="1">
    <citation type="submission" date="2022-09" db="EMBL/GenBank/DDBJ databases">
        <authorList>
            <person name="Kop L."/>
        </authorList>
    </citation>
    <scope>NUCLEOTIDE SEQUENCE [LARGE SCALE GENOMIC DNA]</scope>
    <source>
        <strain evidence="3 4">347</strain>
    </source>
</reference>
<feature type="transmembrane region" description="Helical" evidence="1">
    <location>
        <begin position="41"/>
        <end position="65"/>
    </location>
</feature>
<keyword evidence="1" id="KW-1133">Transmembrane helix</keyword>
<organism evidence="3 4">
    <name type="scientific">Nitrospina watsonii</name>
    <dbReference type="NCBI Taxonomy" id="1323948"/>
    <lineage>
        <taxon>Bacteria</taxon>
        <taxon>Pseudomonadati</taxon>
        <taxon>Nitrospinota/Tectimicrobiota group</taxon>
        <taxon>Nitrospinota</taxon>
        <taxon>Nitrospinia</taxon>
        <taxon>Nitrospinales</taxon>
        <taxon>Nitrospinaceae</taxon>
        <taxon>Nitrospina</taxon>
    </lineage>
</organism>
<sequence>MIFFMEGIAMNTKRKLHDGIVGAVLTAGSALAYWVDPLWVLVPGVLGVVLLQSGITGFCPLYFILDKTCREEPRTV</sequence>
<keyword evidence="1" id="KW-0472">Membrane</keyword>
<dbReference type="Pfam" id="PF11127">
    <property type="entry name" value="YgaP-like_TM"/>
    <property type="match status" value="1"/>
</dbReference>
<evidence type="ECO:0000259" key="2">
    <source>
        <dbReference type="Pfam" id="PF11127"/>
    </source>
</evidence>
<keyword evidence="4" id="KW-1185">Reference proteome</keyword>
<accession>A0ABM9HFI3</accession>
<keyword evidence="1" id="KW-0812">Transmembrane</keyword>
<gene>
    <name evidence="3" type="ORF">NSPWAT_1908</name>
</gene>
<feature type="domain" description="Inner membrane protein YgaP-like transmembrane" evidence="2">
    <location>
        <begin position="20"/>
        <end position="67"/>
    </location>
</feature>
<evidence type="ECO:0000313" key="3">
    <source>
        <dbReference type="EMBL" id="CAI2718764.1"/>
    </source>
</evidence>
<feature type="transmembrane region" description="Helical" evidence="1">
    <location>
        <begin position="16"/>
        <end position="35"/>
    </location>
</feature>
<evidence type="ECO:0000256" key="1">
    <source>
        <dbReference type="SAM" id="Phobius"/>
    </source>
</evidence>